<dbReference type="EMBL" id="JBHFFA010000002">
    <property type="protein sequence ID" value="KAL2642574.1"/>
    <property type="molecule type" value="Genomic_DNA"/>
</dbReference>
<name>A0ABD1Z6Q8_9MARC</name>
<proteinExistence type="predicted"/>
<comment type="caution">
    <text evidence="1">The sequence shown here is derived from an EMBL/GenBank/DDBJ whole genome shotgun (WGS) entry which is preliminary data.</text>
</comment>
<protein>
    <submittedName>
        <fullName evidence="1">Uncharacterized protein</fullName>
    </submittedName>
</protein>
<evidence type="ECO:0000313" key="1">
    <source>
        <dbReference type="EMBL" id="KAL2642574.1"/>
    </source>
</evidence>
<reference evidence="1 2" key="1">
    <citation type="submission" date="2024-09" db="EMBL/GenBank/DDBJ databases">
        <title>Chromosome-scale assembly of Riccia fluitans.</title>
        <authorList>
            <person name="Paukszto L."/>
            <person name="Sawicki J."/>
            <person name="Karawczyk K."/>
            <person name="Piernik-Szablinska J."/>
            <person name="Szczecinska M."/>
            <person name="Mazdziarz M."/>
        </authorList>
    </citation>
    <scope>NUCLEOTIDE SEQUENCE [LARGE SCALE GENOMIC DNA]</scope>
    <source>
        <strain evidence="1">Rf_01</strain>
        <tissue evidence="1">Aerial parts of the thallus</tissue>
    </source>
</reference>
<sequence length="89" mass="9607">MDGRNNAIDFRVSSSFSQFGVALDASCGWQGLHGDNVNEFQLNLNTGTVPSNQAPSSIKFGQIPEDDNSDINHVYPVAQASFALVFDQS</sequence>
<gene>
    <name evidence="1" type="ORF">R1flu_010161</name>
</gene>
<organism evidence="1 2">
    <name type="scientific">Riccia fluitans</name>
    <dbReference type="NCBI Taxonomy" id="41844"/>
    <lineage>
        <taxon>Eukaryota</taxon>
        <taxon>Viridiplantae</taxon>
        <taxon>Streptophyta</taxon>
        <taxon>Embryophyta</taxon>
        <taxon>Marchantiophyta</taxon>
        <taxon>Marchantiopsida</taxon>
        <taxon>Marchantiidae</taxon>
        <taxon>Marchantiales</taxon>
        <taxon>Ricciaceae</taxon>
        <taxon>Riccia</taxon>
    </lineage>
</organism>
<dbReference type="AlphaFoldDB" id="A0ABD1Z6Q8"/>
<evidence type="ECO:0000313" key="2">
    <source>
        <dbReference type="Proteomes" id="UP001605036"/>
    </source>
</evidence>
<accession>A0ABD1Z6Q8</accession>
<keyword evidence="2" id="KW-1185">Reference proteome</keyword>
<dbReference type="Proteomes" id="UP001605036">
    <property type="component" value="Unassembled WGS sequence"/>
</dbReference>